<protein>
    <recommendedName>
        <fullName evidence="1">protein acetyllysine N-acetyltransferase</fullName>
        <ecNumber evidence="1">2.3.1.286</ecNumber>
    </recommendedName>
</protein>
<comment type="similarity">
    <text evidence="6">Belongs to the sirtuin family. Class IV subfamily.</text>
</comment>
<keyword evidence="5" id="KW-0520">NAD</keyword>
<dbReference type="GO" id="GO:0000122">
    <property type="term" value="P:negative regulation of transcription by RNA polymerase II"/>
    <property type="evidence" value="ECO:0007669"/>
    <property type="project" value="TreeGrafter"/>
</dbReference>
<dbReference type="GO" id="GO:0003714">
    <property type="term" value="F:transcription corepressor activity"/>
    <property type="evidence" value="ECO:0007669"/>
    <property type="project" value="TreeGrafter"/>
</dbReference>
<keyword evidence="10" id="KW-1185">Reference proteome</keyword>
<evidence type="ECO:0000256" key="5">
    <source>
        <dbReference type="ARBA" id="ARBA00023027"/>
    </source>
</evidence>
<dbReference type="AlphaFoldDB" id="A0A7D9DWI4"/>
<dbReference type="GO" id="GO:0005634">
    <property type="term" value="C:nucleus"/>
    <property type="evidence" value="ECO:0007669"/>
    <property type="project" value="TreeGrafter"/>
</dbReference>
<dbReference type="InterPro" id="IPR029035">
    <property type="entry name" value="DHS-like_NAD/FAD-binding_dom"/>
</dbReference>
<dbReference type="Pfam" id="PF02146">
    <property type="entry name" value="SIR2"/>
    <property type="match status" value="2"/>
</dbReference>
<evidence type="ECO:0000256" key="7">
    <source>
        <dbReference type="PROSITE-ProRule" id="PRU00236"/>
    </source>
</evidence>
<dbReference type="GO" id="GO:0070403">
    <property type="term" value="F:NAD+ binding"/>
    <property type="evidence" value="ECO:0007669"/>
    <property type="project" value="InterPro"/>
</dbReference>
<keyword evidence="4" id="KW-0862">Zinc</keyword>
<dbReference type="EMBL" id="CACRXK020002728">
    <property type="protein sequence ID" value="CAB3995771.1"/>
    <property type="molecule type" value="Genomic_DNA"/>
</dbReference>
<sequence>MAVDYASGLTDYPHKGKCGAPELFDQEDELERKIIELSKLIKESKHLVFHTGAGISTSCGIPDFRGPKGVWTLEAKGEKPTFDVTFKSAKPSSTHMAIVQLEREGYLKFVVSQNVDGLHLKSGFPRRLRGDAAGDDDVFSDFLRLVNAPRLSLAFFATGTGRTSSSSTGNSRK</sequence>
<dbReference type="PANTHER" id="PTHR11085">
    <property type="entry name" value="NAD-DEPENDENT PROTEIN DEACYLASE SIRTUIN-5, MITOCHONDRIAL-RELATED"/>
    <property type="match status" value="1"/>
</dbReference>
<dbReference type="EC" id="2.3.1.286" evidence="1"/>
<accession>A0A7D9DWI4</accession>
<dbReference type="PROSITE" id="PS50305">
    <property type="entry name" value="SIRTUIN"/>
    <property type="match status" value="1"/>
</dbReference>
<proteinExistence type="inferred from homology"/>
<evidence type="ECO:0000256" key="4">
    <source>
        <dbReference type="ARBA" id="ARBA00022833"/>
    </source>
</evidence>
<dbReference type="SUPFAM" id="SSF52467">
    <property type="entry name" value="DHS-like NAD/FAD-binding domain"/>
    <property type="match status" value="1"/>
</dbReference>
<keyword evidence="2" id="KW-0808">Transferase</keyword>
<evidence type="ECO:0000256" key="3">
    <source>
        <dbReference type="ARBA" id="ARBA00022723"/>
    </source>
</evidence>
<evidence type="ECO:0000259" key="8">
    <source>
        <dbReference type="PROSITE" id="PS50305"/>
    </source>
</evidence>
<feature type="domain" description="Deacetylase sirtuin-type" evidence="8">
    <location>
        <begin position="27"/>
        <end position="173"/>
    </location>
</feature>
<name>A0A7D9DWI4_PARCT</name>
<organism evidence="9 10">
    <name type="scientific">Paramuricea clavata</name>
    <name type="common">Red gorgonian</name>
    <name type="synonym">Violescent sea-whip</name>
    <dbReference type="NCBI Taxonomy" id="317549"/>
    <lineage>
        <taxon>Eukaryota</taxon>
        <taxon>Metazoa</taxon>
        <taxon>Cnidaria</taxon>
        <taxon>Anthozoa</taxon>
        <taxon>Octocorallia</taxon>
        <taxon>Malacalcyonacea</taxon>
        <taxon>Plexauridae</taxon>
        <taxon>Paramuricea</taxon>
    </lineage>
</organism>
<gene>
    <name evidence="9" type="ORF">PACLA_8A077952</name>
</gene>
<dbReference type="OrthoDB" id="2919105at2759"/>
<dbReference type="InterPro" id="IPR003000">
    <property type="entry name" value="Sirtuin"/>
</dbReference>
<reference evidence="9" key="1">
    <citation type="submission" date="2020-04" db="EMBL/GenBank/DDBJ databases">
        <authorList>
            <person name="Alioto T."/>
            <person name="Alioto T."/>
            <person name="Gomez Garrido J."/>
        </authorList>
    </citation>
    <scope>NUCLEOTIDE SEQUENCE</scope>
    <source>
        <strain evidence="9">A484AB</strain>
    </source>
</reference>
<dbReference type="InterPro" id="IPR050134">
    <property type="entry name" value="NAD-dep_sirtuin_deacylases"/>
</dbReference>
<comment type="caution">
    <text evidence="9">The sequence shown here is derived from an EMBL/GenBank/DDBJ whole genome shotgun (WGS) entry which is preliminary data.</text>
</comment>
<evidence type="ECO:0000256" key="1">
    <source>
        <dbReference type="ARBA" id="ARBA00012928"/>
    </source>
</evidence>
<evidence type="ECO:0000256" key="6">
    <source>
        <dbReference type="ARBA" id="ARBA00038170"/>
    </source>
</evidence>
<evidence type="ECO:0000256" key="2">
    <source>
        <dbReference type="ARBA" id="ARBA00022679"/>
    </source>
</evidence>
<dbReference type="GO" id="GO:0017136">
    <property type="term" value="F:histone deacetylase activity, NAD-dependent"/>
    <property type="evidence" value="ECO:0007669"/>
    <property type="project" value="TreeGrafter"/>
</dbReference>
<dbReference type="PANTHER" id="PTHR11085:SF12">
    <property type="entry name" value="NAD-DEPENDENT PROTEIN DEACYLASE SIRTUIN-6"/>
    <property type="match status" value="1"/>
</dbReference>
<evidence type="ECO:0000313" key="9">
    <source>
        <dbReference type="EMBL" id="CAB3995771.1"/>
    </source>
</evidence>
<dbReference type="Gene3D" id="3.40.50.1220">
    <property type="entry name" value="TPP-binding domain"/>
    <property type="match status" value="1"/>
</dbReference>
<dbReference type="GO" id="GO:0046872">
    <property type="term" value="F:metal ion binding"/>
    <property type="evidence" value="ECO:0007669"/>
    <property type="project" value="UniProtKB-KW"/>
</dbReference>
<evidence type="ECO:0000313" key="10">
    <source>
        <dbReference type="Proteomes" id="UP001152795"/>
    </source>
</evidence>
<dbReference type="Proteomes" id="UP001152795">
    <property type="component" value="Unassembled WGS sequence"/>
</dbReference>
<comment type="caution">
    <text evidence="7">Lacks conserved residue(s) required for the propagation of feature annotation.</text>
</comment>
<dbReference type="InterPro" id="IPR026590">
    <property type="entry name" value="Ssirtuin_cat_dom"/>
</dbReference>
<dbReference type="GO" id="GO:0141050">
    <property type="term" value="F:histone H3K deacetylase activity"/>
    <property type="evidence" value="ECO:0007669"/>
    <property type="project" value="UniProtKB-ARBA"/>
</dbReference>
<dbReference type="FunFam" id="3.40.50.1220:FF:000038">
    <property type="entry name" value="NAD-dependent protein deacetylase sirtuin-6 isoform X2"/>
    <property type="match status" value="1"/>
</dbReference>
<keyword evidence="3" id="KW-0479">Metal-binding</keyword>